<sequence>MEYSTAIVFSQLCLFPSTLQTENRTYLFKPWKQRTSQSSRFQCHKMYVPGFGTSPESTAAQHLHHFFNFIAVKIVAAQLQSYNPEAYEELREFLDKHSLSDGDKFCADLMRESPRHKDLAMRILEVRSAYCKDDFEWDNLKRLASKNACSNIVPTQDEVDALDLPDIQDAHTPEPSTTAVLPNKVQTKASTSGFENFSTSPPHHLLRKSSRVSGTSSPPPPKRRKKIDTPKTKVSKPELSEQLRPPLNQSFSMPDEAPTPPANVSFAHVSSQVQKDKSVYPDIEELKQHMKEYVDSKFEYLVNLIKANHSKMMNSRNMQDNKQPKDLGGKSTRCIVEVSGKEGNDGHQTSTCKFDQEPTSPIQMGFSINDQDIGVSDFDVEDQLYFTLFIADI</sequence>
<reference evidence="6" key="1">
    <citation type="journal article" date="2011" name="Nature">
        <title>Genome sequence and analysis of the tuber crop potato.</title>
        <authorList>
            <consortium name="The Potato Genome Sequencing Consortium"/>
        </authorList>
    </citation>
    <scope>NUCLEOTIDE SEQUENCE [LARGE SCALE GENOMIC DNA]</scope>
    <source>
        <strain evidence="6">cv. DM1-3 516 R44</strain>
    </source>
</reference>
<dbReference type="InterPro" id="IPR038052">
    <property type="entry name" value="Chaperonin_RbcX_sf"/>
</dbReference>
<dbReference type="PANTHER" id="PTHR33791">
    <property type="entry name" value="CHAPERONIN-LIKE RBCX PROTEIN 1, CHLOROPLASTIC"/>
    <property type="match status" value="1"/>
</dbReference>
<dbReference type="GO" id="GO:0044183">
    <property type="term" value="F:protein folding chaperone"/>
    <property type="evidence" value="ECO:0000318"/>
    <property type="project" value="GO_Central"/>
</dbReference>
<accession>M1BD27</accession>
<dbReference type="Proteomes" id="UP000011115">
    <property type="component" value="Unassembled WGS sequence"/>
</dbReference>
<keyword evidence="1" id="KW-0602">Photosynthesis</keyword>
<proteinExistence type="predicted"/>
<reference evidence="5" key="2">
    <citation type="submission" date="2015-06" db="UniProtKB">
        <authorList>
            <consortium name="EnsemblPlants"/>
        </authorList>
    </citation>
    <scope>IDENTIFICATION</scope>
    <source>
        <strain evidence="5">DM1-3 516 R44</strain>
    </source>
</reference>
<dbReference type="InParanoid" id="M1BD27"/>
<feature type="region of interest" description="Disordered" evidence="4">
    <location>
        <begin position="188"/>
        <end position="263"/>
    </location>
</feature>
<dbReference type="GO" id="GO:0015977">
    <property type="term" value="P:carbon fixation"/>
    <property type="evidence" value="ECO:0007669"/>
    <property type="project" value="UniProtKB-KW"/>
</dbReference>
<dbReference type="AlphaFoldDB" id="M1BD27"/>
<dbReference type="STRING" id="4113.M1BD27"/>
<dbReference type="SUPFAM" id="SSF158615">
    <property type="entry name" value="RbcX-like"/>
    <property type="match status" value="1"/>
</dbReference>
<dbReference type="Gramene" id="PGSC0003DMT400042454">
    <property type="protein sequence ID" value="PGSC0003DMT400042454"/>
    <property type="gene ID" value="PGSC0003DMG400016462"/>
</dbReference>
<dbReference type="EnsemblPlants" id="PGSC0003DMT400042454">
    <property type="protein sequence ID" value="PGSC0003DMT400042454"/>
    <property type="gene ID" value="PGSC0003DMG400016462"/>
</dbReference>
<evidence type="ECO:0000256" key="1">
    <source>
        <dbReference type="ARBA" id="ARBA00022531"/>
    </source>
</evidence>
<dbReference type="PaxDb" id="4113-PGSC0003DMT400042454"/>
<protein>
    <submittedName>
        <fullName evidence="5">Uncharacterized protein</fullName>
    </submittedName>
</protein>
<evidence type="ECO:0000256" key="3">
    <source>
        <dbReference type="ARBA" id="ARBA00023300"/>
    </source>
</evidence>
<dbReference type="HOGENOM" id="CLU_702854_0_0_1"/>
<dbReference type="Gene3D" id="1.10.1200.210">
    <property type="entry name" value="Chaperonin-like RbcX"/>
    <property type="match status" value="1"/>
</dbReference>
<dbReference type="OrthoDB" id="513226at2759"/>
<keyword evidence="2" id="KW-0143">Chaperone</keyword>
<evidence type="ECO:0000313" key="6">
    <source>
        <dbReference type="Proteomes" id="UP000011115"/>
    </source>
</evidence>
<evidence type="ECO:0000256" key="2">
    <source>
        <dbReference type="ARBA" id="ARBA00023186"/>
    </source>
</evidence>
<organism evidence="5 6">
    <name type="scientific">Solanum tuberosum</name>
    <name type="common">Potato</name>
    <dbReference type="NCBI Taxonomy" id="4113"/>
    <lineage>
        <taxon>Eukaryota</taxon>
        <taxon>Viridiplantae</taxon>
        <taxon>Streptophyta</taxon>
        <taxon>Embryophyta</taxon>
        <taxon>Tracheophyta</taxon>
        <taxon>Spermatophyta</taxon>
        <taxon>Magnoliopsida</taxon>
        <taxon>eudicotyledons</taxon>
        <taxon>Gunneridae</taxon>
        <taxon>Pentapetalae</taxon>
        <taxon>asterids</taxon>
        <taxon>lamiids</taxon>
        <taxon>Solanales</taxon>
        <taxon>Solanaceae</taxon>
        <taxon>Solanoideae</taxon>
        <taxon>Solaneae</taxon>
        <taxon>Solanum</taxon>
    </lineage>
</organism>
<keyword evidence="3" id="KW-0120">Carbon dioxide fixation</keyword>
<dbReference type="GO" id="GO:0015979">
    <property type="term" value="P:photosynthesis"/>
    <property type="evidence" value="ECO:0007669"/>
    <property type="project" value="UniProtKB-KW"/>
</dbReference>
<evidence type="ECO:0000313" key="5">
    <source>
        <dbReference type="EnsemblPlants" id="PGSC0003DMT400042454"/>
    </source>
</evidence>
<dbReference type="ExpressionAtlas" id="M1BD27">
    <property type="expression patterns" value="differential"/>
</dbReference>
<gene>
    <name evidence="5" type="primary">LOC102580857</name>
</gene>
<dbReference type="Pfam" id="PF02341">
    <property type="entry name" value="RbcX"/>
    <property type="match status" value="1"/>
</dbReference>
<name>M1BD27_SOLTU</name>
<dbReference type="eggNOG" id="ENOG502RZSC">
    <property type="taxonomic scope" value="Eukaryota"/>
</dbReference>
<dbReference type="InterPro" id="IPR003435">
    <property type="entry name" value="Chaperonin_RcbX"/>
</dbReference>
<feature type="compositionally biased region" description="Basic and acidic residues" evidence="4">
    <location>
        <begin position="227"/>
        <end position="241"/>
    </location>
</feature>
<feature type="compositionally biased region" description="Polar residues" evidence="4">
    <location>
        <begin position="188"/>
        <end position="201"/>
    </location>
</feature>
<evidence type="ECO:0000256" key="4">
    <source>
        <dbReference type="SAM" id="MobiDB-lite"/>
    </source>
</evidence>
<dbReference type="GO" id="GO:0110102">
    <property type="term" value="P:ribulose bisphosphate carboxylase complex assembly"/>
    <property type="evidence" value="ECO:0007669"/>
    <property type="project" value="InterPro"/>
</dbReference>
<dbReference type="PANTHER" id="PTHR33791:SF12">
    <property type="entry name" value="CHAPERONIN-LIKE RBCX PROTEIN 1, CHLOROPLASTIC"/>
    <property type="match status" value="1"/>
</dbReference>
<keyword evidence="6" id="KW-1185">Reference proteome</keyword>